<sequence length="39" mass="4713">MLEETNLTRGRGIETRRGRGRTLPQNQRWTKEERERTLS</sequence>
<feature type="region of interest" description="Disordered" evidence="1">
    <location>
        <begin position="1"/>
        <end position="39"/>
    </location>
</feature>
<name>A0A0A9BC31_ARUDO</name>
<dbReference type="AlphaFoldDB" id="A0A0A9BC31"/>
<reference evidence="2" key="2">
    <citation type="journal article" date="2015" name="Data Brief">
        <title>Shoot transcriptome of the giant reed, Arundo donax.</title>
        <authorList>
            <person name="Barrero R.A."/>
            <person name="Guerrero F.D."/>
            <person name="Moolhuijzen P."/>
            <person name="Goolsby J.A."/>
            <person name="Tidwell J."/>
            <person name="Bellgard S.E."/>
            <person name="Bellgard M.I."/>
        </authorList>
    </citation>
    <scope>NUCLEOTIDE SEQUENCE</scope>
    <source>
        <tissue evidence="2">Shoot tissue taken approximately 20 cm above the soil surface</tissue>
    </source>
</reference>
<proteinExistence type="predicted"/>
<accession>A0A0A9BC31</accession>
<feature type="compositionally biased region" description="Basic and acidic residues" evidence="1">
    <location>
        <begin position="29"/>
        <end position="39"/>
    </location>
</feature>
<evidence type="ECO:0000256" key="1">
    <source>
        <dbReference type="SAM" id="MobiDB-lite"/>
    </source>
</evidence>
<reference evidence="2" key="1">
    <citation type="submission" date="2014-09" db="EMBL/GenBank/DDBJ databases">
        <authorList>
            <person name="Magalhaes I.L.F."/>
            <person name="Oliveira U."/>
            <person name="Santos F.R."/>
            <person name="Vidigal T.H.D.A."/>
            <person name="Brescovit A.D."/>
            <person name="Santos A.J."/>
        </authorList>
    </citation>
    <scope>NUCLEOTIDE SEQUENCE</scope>
    <source>
        <tissue evidence="2">Shoot tissue taken approximately 20 cm above the soil surface</tissue>
    </source>
</reference>
<organism evidence="2">
    <name type="scientific">Arundo donax</name>
    <name type="common">Giant reed</name>
    <name type="synonym">Donax arundinaceus</name>
    <dbReference type="NCBI Taxonomy" id="35708"/>
    <lineage>
        <taxon>Eukaryota</taxon>
        <taxon>Viridiplantae</taxon>
        <taxon>Streptophyta</taxon>
        <taxon>Embryophyta</taxon>
        <taxon>Tracheophyta</taxon>
        <taxon>Spermatophyta</taxon>
        <taxon>Magnoliopsida</taxon>
        <taxon>Liliopsida</taxon>
        <taxon>Poales</taxon>
        <taxon>Poaceae</taxon>
        <taxon>PACMAD clade</taxon>
        <taxon>Arundinoideae</taxon>
        <taxon>Arundineae</taxon>
        <taxon>Arundo</taxon>
    </lineage>
</organism>
<evidence type="ECO:0000313" key="2">
    <source>
        <dbReference type="EMBL" id="JAD61519.1"/>
    </source>
</evidence>
<protein>
    <submittedName>
        <fullName evidence="2">Uncharacterized protein</fullName>
    </submittedName>
</protein>
<dbReference type="EMBL" id="GBRH01236376">
    <property type="protein sequence ID" value="JAD61519.1"/>
    <property type="molecule type" value="Transcribed_RNA"/>
</dbReference>